<dbReference type="KEGG" id="fsy:FsymDg_2307"/>
<keyword evidence="4 9" id="KW-1003">Cell membrane</keyword>
<organism evidence="10 11">
    <name type="scientific">Candidatus Protofrankia datiscae</name>
    <dbReference type="NCBI Taxonomy" id="2716812"/>
    <lineage>
        <taxon>Bacteria</taxon>
        <taxon>Bacillati</taxon>
        <taxon>Actinomycetota</taxon>
        <taxon>Actinomycetes</taxon>
        <taxon>Frankiales</taxon>
        <taxon>Frankiaceae</taxon>
        <taxon>Protofrankia</taxon>
    </lineage>
</organism>
<proteinExistence type="inferred from homology"/>
<dbReference type="Pfam" id="PF03186">
    <property type="entry name" value="CobD_Cbib"/>
    <property type="match status" value="1"/>
</dbReference>
<evidence type="ECO:0000256" key="4">
    <source>
        <dbReference type="ARBA" id="ARBA00022475"/>
    </source>
</evidence>
<accession>F8B0E9</accession>
<dbReference type="InterPro" id="IPR004485">
    <property type="entry name" value="Cobalamin_biosynth_CobD/CbiB"/>
</dbReference>
<evidence type="ECO:0000256" key="7">
    <source>
        <dbReference type="ARBA" id="ARBA00022989"/>
    </source>
</evidence>
<keyword evidence="7 9" id="KW-1133">Transmembrane helix</keyword>
<protein>
    <recommendedName>
        <fullName evidence="9">Cobalamin biosynthesis protein CobD</fullName>
    </recommendedName>
</protein>
<evidence type="ECO:0000256" key="5">
    <source>
        <dbReference type="ARBA" id="ARBA00022573"/>
    </source>
</evidence>
<keyword evidence="8 9" id="KW-0472">Membrane</keyword>
<gene>
    <name evidence="9" type="primary">cobD</name>
    <name evidence="10" type="ordered locus">FsymDg_2307</name>
</gene>
<evidence type="ECO:0000256" key="6">
    <source>
        <dbReference type="ARBA" id="ARBA00022692"/>
    </source>
</evidence>
<dbReference type="STRING" id="656024.FsymDg_2307"/>
<evidence type="ECO:0000313" key="10">
    <source>
        <dbReference type="EMBL" id="AEH09698.1"/>
    </source>
</evidence>
<dbReference type="EMBL" id="CP002801">
    <property type="protein sequence ID" value="AEH09698.1"/>
    <property type="molecule type" value="Genomic_DNA"/>
</dbReference>
<dbReference type="RefSeq" id="WP_013873628.1">
    <property type="nucleotide sequence ID" value="NC_015656.1"/>
</dbReference>
<dbReference type="GO" id="GO:0048472">
    <property type="term" value="F:threonine-phosphate decarboxylase activity"/>
    <property type="evidence" value="ECO:0007669"/>
    <property type="project" value="InterPro"/>
</dbReference>
<dbReference type="PANTHER" id="PTHR34308">
    <property type="entry name" value="COBALAMIN BIOSYNTHESIS PROTEIN CBIB"/>
    <property type="match status" value="1"/>
</dbReference>
<evidence type="ECO:0000256" key="3">
    <source>
        <dbReference type="ARBA" id="ARBA00006263"/>
    </source>
</evidence>
<dbReference type="GO" id="GO:0005886">
    <property type="term" value="C:plasma membrane"/>
    <property type="evidence" value="ECO:0007669"/>
    <property type="project" value="UniProtKB-SubCell"/>
</dbReference>
<evidence type="ECO:0000256" key="9">
    <source>
        <dbReference type="HAMAP-Rule" id="MF_00024"/>
    </source>
</evidence>
<keyword evidence="11" id="KW-1185">Reference proteome</keyword>
<keyword evidence="6 9" id="KW-0812">Transmembrane</keyword>
<name>F8B0E9_9ACTN</name>
<dbReference type="HOGENOM" id="CLU_054212_1_2_11"/>
<feature type="transmembrane region" description="Helical" evidence="9">
    <location>
        <begin position="295"/>
        <end position="320"/>
    </location>
</feature>
<dbReference type="GO" id="GO:0009236">
    <property type="term" value="P:cobalamin biosynthetic process"/>
    <property type="evidence" value="ECO:0007669"/>
    <property type="project" value="UniProtKB-UniRule"/>
</dbReference>
<dbReference type="PANTHER" id="PTHR34308:SF1">
    <property type="entry name" value="COBALAMIN BIOSYNTHESIS PROTEIN CBIB"/>
    <property type="match status" value="1"/>
</dbReference>
<comment type="similarity">
    <text evidence="3 9">Belongs to the CobD/CbiB family.</text>
</comment>
<dbReference type="NCBIfam" id="NF002276">
    <property type="entry name" value="PRK01209.1-4"/>
    <property type="match status" value="1"/>
</dbReference>
<dbReference type="eggNOG" id="COG1270">
    <property type="taxonomic scope" value="Bacteria"/>
</dbReference>
<reference evidence="10 11" key="1">
    <citation type="submission" date="2011-05" db="EMBL/GenBank/DDBJ databases">
        <title>Complete sequence of chromosome of Frankia symbiont of Datisca glomerata.</title>
        <authorList>
            <consortium name="US DOE Joint Genome Institute"/>
            <person name="Lucas S."/>
            <person name="Han J."/>
            <person name="Lapidus A."/>
            <person name="Cheng J.-F."/>
            <person name="Goodwin L."/>
            <person name="Pitluck S."/>
            <person name="Peters L."/>
            <person name="Mikhailova N."/>
            <person name="Chertkov O."/>
            <person name="Teshima H."/>
            <person name="Han C."/>
            <person name="Tapia R."/>
            <person name="Land M."/>
            <person name="Hauser L."/>
            <person name="Kyrpides N."/>
            <person name="Ivanova N."/>
            <person name="Pagani I."/>
            <person name="Berry A."/>
            <person name="Pawlowski K."/>
            <person name="Persson T."/>
            <person name="Vanden Heuvel B."/>
            <person name="Benson D."/>
            <person name="Woyke T."/>
        </authorList>
    </citation>
    <scope>NUCLEOTIDE SEQUENCE [LARGE SCALE GENOMIC DNA]</scope>
    <source>
        <strain evidence="11">4085684</strain>
    </source>
</reference>
<dbReference type="UniPathway" id="UPA00148"/>
<dbReference type="GO" id="GO:0015420">
    <property type="term" value="F:ABC-type vitamin B12 transporter activity"/>
    <property type="evidence" value="ECO:0007669"/>
    <property type="project" value="UniProtKB-UniRule"/>
</dbReference>
<evidence type="ECO:0000313" key="11">
    <source>
        <dbReference type="Proteomes" id="UP000001549"/>
    </source>
</evidence>
<evidence type="ECO:0000256" key="8">
    <source>
        <dbReference type="ARBA" id="ARBA00023136"/>
    </source>
</evidence>
<comment type="pathway">
    <text evidence="2 9">Cofactor biosynthesis; adenosylcobalamin biosynthesis.</text>
</comment>
<sequence>MSGWFRAVGLLAGAALDAALADPARGHPVAAFGTVANHTEQLLYRDSRAAGLAYTCALAGGTVAVGALARSGVTRAGHRLGCPRAAPVTLTTAATWTVLGGTSLRRHGRRLGGELLRDNLIAARGRLPSLCGRDPAVLDRAGLSRAGVESLAENTSDAVVGPLLWGALGGVPGLLGYRAVNTLDALVGYRNTRHARFGWASARLDDLANLLPSRVAGLLACACAPVVGGSAVDAFWVMRRDGRSHPSPNAGQVEAAFAGALGLRLGGTLRYHHGVEHRPVMGYGRPAVPADLERAAVLSAAVSGCALVLSAGVAVAAAAARSALGSARVSRHTSARASTWATARPRRRGRR</sequence>
<keyword evidence="5 9" id="KW-0169">Cobalamin biosynthesis</keyword>
<comment type="function">
    <text evidence="9">Converts cobyric acid to cobinamide by the addition of aminopropanol on the F carboxylic group.</text>
</comment>
<dbReference type="HAMAP" id="MF_00024">
    <property type="entry name" value="CobD_CbiB"/>
    <property type="match status" value="1"/>
</dbReference>
<dbReference type="Proteomes" id="UP000001549">
    <property type="component" value="Chromosome"/>
</dbReference>
<evidence type="ECO:0000256" key="2">
    <source>
        <dbReference type="ARBA" id="ARBA00004953"/>
    </source>
</evidence>
<dbReference type="AlphaFoldDB" id="F8B0E9"/>
<evidence type="ECO:0000256" key="1">
    <source>
        <dbReference type="ARBA" id="ARBA00004651"/>
    </source>
</evidence>
<comment type="subcellular location">
    <subcellularLocation>
        <location evidence="1 9">Cell membrane</location>
        <topology evidence="1 9">Multi-pass membrane protein</topology>
    </subcellularLocation>
</comment>
<comment type="caution">
    <text evidence="9">Lacks conserved residue(s) required for the propagation of feature annotation.</text>
</comment>